<dbReference type="KEGG" id="marb:CJ263_12650"/>
<keyword evidence="2" id="KW-1185">Reference proteome</keyword>
<sequence>MTLPKKQLLTILAPLTLLLVPFVGMQFTNEVAWSLSDFVIIGLLLFAVVLGINFILRKVRPKFRVAFIIALLVLFLLAWAELAVGVFGTPFAGS</sequence>
<evidence type="ECO:0000313" key="2">
    <source>
        <dbReference type="Proteomes" id="UP000215244"/>
    </source>
</evidence>
<dbReference type="OrthoDB" id="9813621at2"/>
<dbReference type="RefSeq" id="WP_094997611.1">
    <property type="nucleotide sequence ID" value="NZ_BMJL01000007.1"/>
</dbReference>
<name>A0A223V718_9FLAO</name>
<evidence type="ECO:0000313" key="1">
    <source>
        <dbReference type="EMBL" id="ASV30997.1"/>
    </source>
</evidence>
<organism evidence="1 2">
    <name type="scientific">Maribacter cobaltidurans</name>
    <dbReference type="NCBI Taxonomy" id="1178778"/>
    <lineage>
        <taxon>Bacteria</taxon>
        <taxon>Pseudomonadati</taxon>
        <taxon>Bacteroidota</taxon>
        <taxon>Flavobacteriia</taxon>
        <taxon>Flavobacteriales</taxon>
        <taxon>Flavobacteriaceae</taxon>
        <taxon>Maribacter</taxon>
    </lineage>
</organism>
<protein>
    <submittedName>
        <fullName evidence="1">Uncharacterized protein</fullName>
    </submittedName>
</protein>
<reference evidence="1 2" key="1">
    <citation type="submission" date="2017-08" db="EMBL/GenBank/DDBJ databases">
        <title>The complete genome sequence of Maribacter sp. B1, isolated from deep-sea sediment.</title>
        <authorList>
            <person name="Wu Y.-H."/>
            <person name="Cheng H."/>
            <person name="Xu X.-W."/>
        </authorList>
    </citation>
    <scope>NUCLEOTIDE SEQUENCE [LARGE SCALE GENOMIC DNA]</scope>
    <source>
        <strain evidence="1 2">B1</strain>
    </source>
</reference>
<proteinExistence type="predicted"/>
<dbReference type="AlphaFoldDB" id="A0A223V718"/>
<dbReference type="EMBL" id="CP022957">
    <property type="protein sequence ID" value="ASV30997.1"/>
    <property type="molecule type" value="Genomic_DNA"/>
</dbReference>
<dbReference type="Proteomes" id="UP000215244">
    <property type="component" value="Chromosome"/>
</dbReference>
<accession>A0A223V718</accession>
<gene>
    <name evidence="1" type="ORF">CJ263_12650</name>
</gene>